<proteinExistence type="predicted"/>
<organism evidence="1 2">
    <name type="scientific">Piloderma croceum (strain F 1598)</name>
    <dbReference type="NCBI Taxonomy" id="765440"/>
    <lineage>
        <taxon>Eukaryota</taxon>
        <taxon>Fungi</taxon>
        <taxon>Dikarya</taxon>
        <taxon>Basidiomycota</taxon>
        <taxon>Agaricomycotina</taxon>
        <taxon>Agaricomycetes</taxon>
        <taxon>Agaricomycetidae</taxon>
        <taxon>Atheliales</taxon>
        <taxon>Atheliaceae</taxon>
        <taxon>Piloderma</taxon>
    </lineage>
</organism>
<name>A0A0C3EUH6_PILCF</name>
<reference evidence="1 2" key="1">
    <citation type="submission" date="2014-04" db="EMBL/GenBank/DDBJ databases">
        <authorList>
            <consortium name="DOE Joint Genome Institute"/>
            <person name="Kuo A."/>
            <person name="Tarkka M."/>
            <person name="Buscot F."/>
            <person name="Kohler A."/>
            <person name="Nagy L.G."/>
            <person name="Floudas D."/>
            <person name="Copeland A."/>
            <person name="Barry K.W."/>
            <person name="Cichocki N."/>
            <person name="Veneault-Fourrey C."/>
            <person name="LaButti K."/>
            <person name="Lindquist E.A."/>
            <person name="Lipzen A."/>
            <person name="Lundell T."/>
            <person name="Morin E."/>
            <person name="Murat C."/>
            <person name="Sun H."/>
            <person name="Tunlid A."/>
            <person name="Henrissat B."/>
            <person name="Grigoriev I.V."/>
            <person name="Hibbett D.S."/>
            <person name="Martin F."/>
            <person name="Nordberg H.P."/>
            <person name="Cantor M.N."/>
            <person name="Hua S.X."/>
        </authorList>
    </citation>
    <scope>NUCLEOTIDE SEQUENCE [LARGE SCALE GENOMIC DNA]</scope>
    <source>
        <strain evidence="1 2">F 1598</strain>
    </source>
</reference>
<dbReference type="Proteomes" id="UP000054166">
    <property type="component" value="Unassembled WGS sequence"/>
</dbReference>
<accession>A0A0C3EUH6</accession>
<dbReference type="HOGENOM" id="CLU_2776826_0_0_1"/>
<dbReference type="EMBL" id="KN833038">
    <property type="protein sequence ID" value="KIM76155.1"/>
    <property type="molecule type" value="Genomic_DNA"/>
</dbReference>
<dbReference type="AlphaFoldDB" id="A0A0C3EUH6"/>
<evidence type="ECO:0000313" key="2">
    <source>
        <dbReference type="Proteomes" id="UP000054166"/>
    </source>
</evidence>
<evidence type="ECO:0000313" key="1">
    <source>
        <dbReference type="EMBL" id="KIM76155.1"/>
    </source>
</evidence>
<keyword evidence="2" id="KW-1185">Reference proteome</keyword>
<dbReference type="InParanoid" id="A0A0C3EUH6"/>
<protein>
    <submittedName>
        <fullName evidence="1">Uncharacterized protein</fullName>
    </submittedName>
</protein>
<gene>
    <name evidence="1" type="ORF">PILCRDRAFT_656121</name>
</gene>
<sequence length="69" mass="8231">MTIIPKIASVINSRLTHISLVIPKIQWPWCPHSWHQRPEVSRSDVQPVGCQWNHIDFARWRWEQSCMVL</sequence>
<reference evidence="2" key="2">
    <citation type="submission" date="2015-01" db="EMBL/GenBank/DDBJ databases">
        <title>Evolutionary Origins and Diversification of the Mycorrhizal Mutualists.</title>
        <authorList>
            <consortium name="DOE Joint Genome Institute"/>
            <consortium name="Mycorrhizal Genomics Consortium"/>
            <person name="Kohler A."/>
            <person name="Kuo A."/>
            <person name="Nagy L.G."/>
            <person name="Floudas D."/>
            <person name="Copeland A."/>
            <person name="Barry K.W."/>
            <person name="Cichocki N."/>
            <person name="Veneault-Fourrey C."/>
            <person name="LaButti K."/>
            <person name="Lindquist E.A."/>
            <person name="Lipzen A."/>
            <person name="Lundell T."/>
            <person name="Morin E."/>
            <person name="Murat C."/>
            <person name="Riley R."/>
            <person name="Ohm R."/>
            <person name="Sun H."/>
            <person name="Tunlid A."/>
            <person name="Henrissat B."/>
            <person name="Grigoriev I.V."/>
            <person name="Hibbett D.S."/>
            <person name="Martin F."/>
        </authorList>
    </citation>
    <scope>NUCLEOTIDE SEQUENCE [LARGE SCALE GENOMIC DNA]</scope>
    <source>
        <strain evidence="2">F 1598</strain>
    </source>
</reference>